<dbReference type="KEGG" id="vg:80540588"/>
<dbReference type="EMBL" id="AP018495">
    <property type="protein sequence ID" value="BBI30236.1"/>
    <property type="molecule type" value="Genomic_DNA"/>
</dbReference>
<name>A0A3T1CWM9_9VIRU</name>
<proteinExistence type="predicted"/>
<protein>
    <submittedName>
        <fullName evidence="1">Uncharacterized protein</fullName>
    </submittedName>
</protein>
<accession>A0A3T1CWM9</accession>
<keyword evidence="2" id="KW-1185">Reference proteome</keyword>
<sequence>MATPRMLSPLVLLTPLYRQHAYPAGEKEVEMLRFLHTRGFALVEDPDHYPEWNFTHRGYLLGGDDEASALEMAYDGRWFRVEIANANGDTETVEQAGRRLVDDWSESCGRMDE</sequence>
<evidence type="ECO:0000313" key="2">
    <source>
        <dbReference type="Proteomes" id="UP001161669"/>
    </source>
</evidence>
<reference evidence="2" key="1">
    <citation type="journal article" date="2019" name="J. Virol.">
        <title>Medusavirus, a novel large DNA virus discovered from hot spring water.</title>
        <authorList>
            <person name="Yoshikawa G."/>
            <person name="Blanc-Mathieu R."/>
            <person name="Song C."/>
            <person name="Kayama Y."/>
            <person name="Mochizuki T."/>
            <person name="Murata K."/>
            <person name="Ogata H."/>
            <person name="Takemura M."/>
        </authorList>
    </citation>
    <scope>NUCLEOTIDE SEQUENCE [LARGE SCALE GENOMIC DNA]</scope>
</reference>
<organism evidence="1 2">
    <name type="scientific">Acanthamoeba castellanii medusavirus J1</name>
    <dbReference type="NCBI Taxonomy" id="3114988"/>
    <lineage>
        <taxon>Viruses</taxon>
        <taxon>Varidnaviria</taxon>
        <taxon>Bamfordvirae</taxon>
        <taxon>Nucleocytoviricota</taxon>
        <taxon>Megaviricetes</taxon>
        <taxon>Mamonoviridae</taxon>
        <taxon>Medusavirus</taxon>
        <taxon>Medusavirus medusae</taxon>
    </lineage>
</organism>
<evidence type="ECO:0000313" key="1">
    <source>
        <dbReference type="EMBL" id="BBI30236.1"/>
    </source>
</evidence>
<dbReference type="Proteomes" id="UP001161669">
    <property type="component" value="Segment"/>
</dbReference>